<comment type="caution">
    <text evidence="1">The sequence shown here is derived from an EMBL/GenBank/DDBJ whole genome shotgun (WGS) entry which is preliminary data.</text>
</comment>
<accession>A0ABN7VW17</accession>
<sequence>MIMENEWTAVAGIINILKPFNDITNYILDSSYSMISIIYLTLNTLYNALLKEYVDEDDSIYDTDKIDFDTIDDISMFNLEKVMDEDEEFEQIRLPATTTDLVKHIKIIISKLFARLMCQDYLRLEYNQIISDKSLGLSLSEATLDLSGLFISIVQQNALCKNEIDQYLMMETIQPLDNPL</sequence>
<feature type="non-terminal residue" evidence="1">
    <location>
        <position position="180"/>
    </location>
</feature>
<reference evidence="1 2" key="1">
    <citation type="submission" date="2021-06" db="EMBL/GenBank/DDBJ databases">
        <authorList>
            <person name="Kallberg Y."/>
            <person name="Tangrot J."/>
            <person name="Rosling A."/>
        </authorList>
    </citation>
    <scope>NUCLEOTIDE SEQUENCE [LARGE SCALE GENOMIC DNA]</scope>
    <source>
        <strain evidence="1 2">120-4 pot B 10/14</strain>
    </source>
</reference>
<protein>
    <submittedName>
        <fullName evidence="1">20689_t:CDS:1</fullName>
    </submittedName>
</protein>
<dbReference type="SUPFAM" id="SSF53098">
    <property type="entry name" value="Ribonuclease H-like"/>
    <property type="match status" value="1"/>
</dbReference>
<evidence type="ECO:0000313" key="2">
    <source>
        <dbReference type="Proteomes" id="UP000789901"/>
    </source>
</evidence>
<gene>
    <name evidence="1" type="ORF">GMARGA_LOCUS23252</name>
</gene>
<dbReference type="Proteomes" id="UP000789901">
    <property type="component" value="Unassembled WGS sequence"/>
</dbReference>
<proteinExistence type="predicted"/>
<dbReference type="EMBL" id="CAJVQB010023384">
    <property type="protein sequence ID" value="CAG8801723.1"/>
    <property type="molecule type" value="Genomic_DNA"/>
</dbReference>
<organism evidence="1 2">
    <name type="scientific">Gigaspora margarita</name>
    <dbReference type="NCBI Taxonomy" id="4874"/>
    <lineage>
        <taxon>Eukaryota</taxon>
        <taxon>Fungi</taxon>
        <taxon>Fungi incertae sedis</taxon>
        <taxon>Mucoromycota</taxon>
        <taxon>Glomeromycotina</taxon>
        <taxon>Glomeromycetes</taxon>
        <taxon>Diversisporales</taxon>
        <taxon>Gigasporaceae</taxon>
        <taxon>Gigaspora</taxon>
    </lineage>
</organism>
<evidence type="ECO:0000313" key="1">
    <source>
        <dbReference type="EMBL" id="CAG8801723.1"/>
    </source>
</evidence>
<name>A0ABN7VW17_GIGMA</name>
<dbReference type="InterPro" id="IPR012337">
    <property type="entry name" value="RNaseH-like_sf"/>
</dbReference>
<keyword evidence="2" id="KW-1185">Reference proteome</keyword>